<sequence>MDLVQYEDEMATTFRDSAVGMPSTNDANTSVSEDGDFNERKEARVQANKSVAKENEPKDPDEITYEIRYVNAALEHLHSRSLKRRAHNFEQDVLTQSPVMKVVDVRNTWLEANAKEFLVNPTPDSIDTTGETKKTEHKPEDDEDVKLPPYETRLGSYIEITSPAVLEALRCVVEYAPGYDLGARKLKVKWPYALLVHYDDALAKYQESFASPSCIGTSCPGQYAYKHIGIVRDFVKASIGTAVEDERKRHERGMVTYDMLWLLFPPGIDVLYDKDIIGEYQPHVMGSMDCAVVNGSVRTYSLEIWNMSADVLHIGPAKSMVTIEPFAGEMKISSMVLHPFEHRVNNKVWGEREEARHFFEQRGKTFFQLRRQSCWDFRGYTTTFPRRPIEGLVVSDPDRYSMSLDSTSEAWPPLAYNFETDNGLLLDRHCCDVCHKIMTSHTKPFKFSGYSNINPLNVSGMTDHQYFLCHRSTHAYVLKQRQWSELEVSGFRPAVYDRSMLDTLVLEDPSVKQLIRSLTQKYLLGLEAEAAREAKFGEKNSAVTDQQMPKKPWSPDFVKGKGEGLIFLLHGKPGVGKTYTAECIAANAGRPLLTITCADIGTNPVNIEEKLMEFFKYAKAWNAILLIDEADIFMEHRRVQDIERNSLVAAFLRAMEYYQGILFLTTNRVGMFDEAFISRINLTIYYPPFSDKARTEVWESFFQKLEREREGEIRVHNNTRAYVEESKELKQLQWNGREIRNAFQIAVSLAETEEEKDSRGCIIIKQKHIEATVDMSRSFKKYLKDLYRKDEDAIAALRGNRNDSRPNVGAPQEDEYY</sequence>
<dbReference type="InterPro" id="IPR054289">
    <property type="entry name" value="DUF7025"/>
</dbReference>
<dbReference type="InterPro" id="IPR003959">
    <property type="entry name" value="ATPase_AAA_core"/>
</dbReference>
<organism evidence="3 4">
    <name type="scientific">Curvularia clavata</name>
    <dbReference type="NCBI Taxonomy" id="95742"/>
    <lineage>
        <taxon>Eukaryota</taxon>
        <taxon>Fungi</taxon>
        <taxon>Dikarya</taxon>
        <taxon>Ascomycota</taxon>
        <taxon>Pezizomycotina</taxon>
        <taxon>Dothideomycetes</taxon>
        <taxon>Pleosporomycetidae</taxon>
        <taxon>Pleosporales</taxon>
        <taxon>Pleosporineae</taxon>
        <taxon>Pleosporaceae</taxon>
        <taxon>Curvularia</taxon>
    </lineage>
</organism>
<proteinExistence type="predicted"/>
<dbReference type="Pfam" id="PF00004">
    <property type="entry name" value="AAA"/>
    <property type="match status" value="1"/>
</dbReference>
<dbReference type="InterPro" id="IPR056599">
    <property type="entry name" value="AAA_lid_fung"/>
</dbReference>
<feature type="region of interest" description="Disordered" evidence="1">
    <location>
        <begin position="798"/>
        <end position="817"/>
    </location>
</feature>
<dbReference type="VEuPathDB" id="FungiDB:yc1106_07422"/>
<evidence type="ECO:0000313" key="3">
    <source>
        <dbReference type="EMBL" id="USP80148.1"/>
    </source>
</evidence>
<dbReference type="Proteomes" id="UP001056012">
    <property type="component" value="Chromosome 5"/>
</dbReference>
<dbReference type="InterPro" id="IPR027417">
    <property type="entry name" value="P-loop_NTPase"/>
</dbReference>
<evidence type="ECO:0000259" key="2">
    <source>
        <dbReference type="SMART" id="SM00382"/>
    </source>
</evidence>
<reference evidence="3" key="1">
    <citation type="submission" date="2021-12" db="EMBL/GenBank/DDBJ databases">
        <title>Curvularia clavata genome.</title>
        <authorList>
            <person name="Cao Y."/>
        </authorList>
    </citation>
    <scope>NUCLEOTIDE SEQUENCE</scope>
    <source>
        <strain evidence="3">Yc1106</strain>
    </source>
</reference>
<dbReference type="InterPro" id="IPR003593">
    <property type="entry name" value="AAA+_ATPase"/>
</dbReference>
<dbReference type="AlphaFoldDB" id="A0A9Q8ZHA9"/>
<dbReference type="GO" id="GO:0016887">
    <property type="term" value="F:ATP hydrolysis activity"/>
    <property type="evidence" value="ECO:0007669"/>
    <property type="project" value="InterPro"/>
</dbReference>
<protein>
    <recommendedName>
        <fullName evidence="2">AAA+ ATPase domain-containing protein</fullName>
    </recommendedName>
</protein>
<dbReference type="OrthoDB" id="10042665at2759"/>
<accession>A0A9Q8ZHA9</accession>
<dbReference type="PANTHER" id="PTHR46411">
    <property type="entry name" value="FAMILY ATPASE, PUTATIVE-RELATED"/>
    <property type="match status" value="1"/>
</dbReference>
<dbReference type="GO" id="GO:0005524">
    <property type="term" value="F:ATP binding"/>
    <property type="evidence" value="ECO:0007669"/>
    <property type="project" value="InterPro"/>
</dbReference>
<feature type="region of interest" description="Disordered" evidence="1">
    <location>
        <begin position="14"/>
        <end position="58"/>
    </location>
</feature>
<feature type="region of interest" description="Disordered" evidence="1">
    <location>
        <begin position="120"/>
        <end position="146"/>
    </location>
</feature>
<feature type="compositionally biased region" description="Basic and acidic residues" evidence="1">
    <location>
        <begin position="130"/>
        <end position="140"/>
    </location>
</feature>
<dbReference type="Gene3D" id="3.40.50.300">
    <property type="entry name" value="P-loop containing nucleotide triphosphate hydrolases"/>
    <property type="match status" value="1"/>
</dbReference>
<dbReference type="Pfam" id="PF23232">
    <property type="entry name" value="AAA_lid_13"/>
    <property type="match status" value="1"/>
</dbReference>
<feature type="compositionally biased region" description="Polar residues" evidence="1">
    <location>
        <begin position="22"/>
        <end position="32"/>
    </location>
</feature>
<dbReference type="Pfam" id="PF22942">
    <property type="entry name" value="DUF7025"/>
    <property type="match status" value="1"/>
</dbReference>
<name>A0A9Q8ZHA9_CURCL</name>
<dbReference type="EMBL" id="CP089278">
    <property type="protein sequence ID" value="USP80148.1"/>
    <property type="molecule type" value="Genomic_DNA"/>
</dbReference>
<dbReference type="SMART" id="SM00382">
    <property type="entry name" value="AAA"/>
    <property type="match status" value="1"/>
</dbReference>
<evidence type="ECO:0000256" key="1">
    <source>
        <dbReference type="SAM" id="MobiDB-lite"/>
    </source>
</evidence>
<gene>
    <name evidence="3" type="ORF">yc1106_07422</name>
</gene>
<keyword evidence="4" id="KW-1185">Reference proteome</keyword>
<feature type="domain" description="AAA+ ATPase" evidence="2">
    <location>
        <begin position="563"/>
        <end position="690"/>
    </location>
</feature>
<dbReference type="PANTHER" id="PTHR46411:SF4">
    <property type="entry name" value="AAA+ ATPASE DOMAIN-CONTAINING PROTEIN"/>
    <property type="match status" value="1"/>
</dbReference>
<dbReference type="CDD" id="cd19481">
    <property type="entry name" value="RecA-like_protease"/>
    <property type="match status" value="1"/>
</dbReference>
<dbReference type="SUPFAM" id="SSF52540">
    <property type="entry name" value="P-loop containing nucleoside triphosphate hydrolases"/>
    <property type="match status" value="1"/>
</dbReference>
<evidence type="ECO:0000313" key="4">
    <source>
        <dbReference type="Proteomes" id="UP001056012"/>
    </source>
</evidence>